<dbReference type="EMBL" id="CAJHJT010000012">
    <property type="protein sequence ID" value="CAD6997627.1"/>
    <property type="molecule type" value="Genomic_DNA"/>
</dbReference>
<dbReference type="Pfam" id="PF21056">
    <property type="entry name" value="ZSWIM1-3_RNaseH-like"/>
    <property type="match status" value="1"/>
</dbReference>
<keyword evidence="1" id="KW-0863">Zinc-finger</keyword>
<keyword evidence="1" id="KW-0479">Metal-binding</keyword>
<proteinExistence type="predicted"/>
<protein>
    <submittedName>
        <fullName evidence="3">(Mediterranean fruit fly) hypothetical protein</fullName>
    </submittedName>
</protein>
<feature type="domain" description="SWIM-type" evidence="2">
    <location>
        <begin position="391"/>
        <end position="425"/>
    </location>
</feature>
<sequence>MIIFQNFYDTLPEVRRLSEKESRKVARLVNDLGSSKRKIMIEIYENSKKRVTRKDIDNICAKYRDSAKDTLEECLKFLKSEGADTSIHCFDRELKAIYFSTAEMRAAVQAYPEIIFIDGTYKLMSNGFVLILLLVEDSNGGTQIGACAVVGEETADIYTWTLKCFKSENKSLSVSVKCFMGDKLQAQRKAIKELFPGKPVYICYYHTMEIFKREVSFKNMNINATDRKLALDMLKKLACSATEASYMQTYAEFKAKCPLVVTRYYDDNWHKLTDEWCVFKMNDGNFGNITNNRTESMNRAIKQIVQKNSPLGQFFKDFFIFVKFKQMNHVQIMADNFLKRTNANLAEDEESYRSLLTAAGFKLVQSELRSSSKVVIQQKDCSKRICIVKYFSTFIETSTKSCECSWVKSNMLPCRHIFSTRNAFGLPFYSKELCADRWTNTYYIGNRQDNLQETSDIPSITMYHSTSKNTSSSIKIKMHSIFNKLTDIASASVDSNFAQKLSLLNKVLQHWKTDFTIVEQKSAPPHQNEVYLRNKTTGKITKKNIKSLELGDRRIVISSLCEKIMATNVFENAKLNEIQKLERAWRRNNNFFNVILKKKKVKTNSPQKALKVLSLNKIKTPQAIVIRGHPKHGLRTNISSRK</sequence>
<evidence type="ECO:0000313" key="4">
    <source>
        <dbReference type="Proteomes" id="UP000606786"/>
    </source>
</evidence>
<evidence type="ECO:0000256" key="1">
    <source>
        <dbReference type="PROSITE-ProRule" id="PRU00325"/>
    </source>
</evidence>
<dbReference type="InterPro" id="IPR007527">
    <property type="entry name" value="Znf_SWIM"/>
</dbReference>
<dbReference type="Proteomes" id="UP000606786">
    <property type="component" value="Unassembled WGS sequence"/>
</dbReference>
<dbReference type="InterPro" id="IPR052579">
    <property type="entry name" value="Zinc_finger_SWIM"/>
</dbReference>
<dbReference type="AlphaFoldDB" id="A0A811UIF1"/>
<name>A0A811UIF1_CERCA</name>
<dbReference type="PROSITE" id="PS50966">
    <property type="entry name" value="ZF_SWIM"/>
    <property type="match status" value="1"/>
</dbReference>
<dbReference type="PANTHER" id="PTHR31569:SF4">
    <property type="entry name" value="SWIM-TYPE DOMAIN-CONTAINING PROTEIN"/>
    <property type="match status" value="1"/>
</dbReference>
<dbReference type="GO" id="GO:0008270">
    <property type="term" value="F:zinc ion binding"/>
    <property type="evidence" value="ECO:0007669"/>
    <property type="project" value="UniProtKB-KW"/>
</dbReference>
<gene>
    <name evidence="3" type="ORF">CCAP1982_LOCUS6263</name>
</gene>
<dbReference type="PANTHER" id="PTHR31569">
    <property type="entry name" value="SWIM-TYPE DOMAIN-CONTAINING PROTEIN"/>
    <property type="match status" value="1"/>
</dbReference>
<reference evidence="3" key="1">
    <citation type="submission" date="2020-11" db="EMBL/GenBank/DDBJ databases">
        <authorList>
            <person name="Whitehead M."/>
        </authorList>
    </citation>
    <scope>NUCLEOTIDE SEQUENCE</scope>
    <source>
        <strain evidence="3">EGII</strain>
    </source>
</reference>
<keyword evidence="4" id="KW-1185">Reference proteome</keyword>
<organism evidence="3 4">
    <name type="scientific">Ceratitis capitata</name>
    <name type="common">Mediterranean fruit fly</name>
    <name type="synonym">Tephritis capitata</name>
    <dbReference type="NCBI Taxonomy" id="7213"/>
    <lineage>
        <taxon>Eukaryota</taxon>
        <taxon>Metazoa</taxon>
        <taxon>Ecdysozoa</taxon>
        <taxon>Arthropoda</taxon>
        <taxon>Hexapoda</taxon>
        <taxon>Insecta</taxon>
        <taxon>Pterygota</taxon>
        <taxon>Neoptera</taxon>
        <taxon>Endopterygota</taxon>
        <taxon>Diptera</taxon>
        <taxon>Brachycera</taxon>
        <taxon>Muscomorpha</taxon>
        <taxon>Tephritoidea</taxon>
        <taxon>Tephritidae</taxon>
        <taxon>Ceratitis</taxon>
        <taxon>Ceratitis</taxon>
    </lineage>
</organism>
<keyword evidence="1" id="KW-0862">Zinc</keyword>
<evidence type="ECO:0000259" key="2">
    <source>
        <dbReference type="PROSITE" id="PS50966"/>
    </source>
</evidence>
<dbReference type="InterPro" id="IPR048324">
    <property type="entry name" value="ZSWIM1-3_RNaseH-like"/>
</dbReference>
<evidence type="ECO:0000313" key="3">
    <source>
        <dbReference type="EMBL" id="CAD6997627.1"/>
    </source>
</evidence>
<comment type="caution">
    <text evidence="3">The sequence shown here is derived from an EMBL/GenBank/DDBJ whole genome shotgun (WGS) entry which is preliminary data.</text>
</comment>
<dbReference type="OrthoDB" id="7694209at2759"/>
<accession>A0A811UIF1</accession>